<dbReference type="Proteomes" id="UP000594454">
    <property type="component" value="Chromosome 1"/>
</dbReference>
<protein>
    <submittedName>
        <fullName evidence="1">Uncharacterized protein</fullName>
    </submittedName>
</protein>
<name>A0A7R8YM74_HERIL</name>
<evidence type="ECO:0000313" key="1">
    <source>
        <dbReference type="EMBL" id="CAD7077187.1"/>
    </source>
</evidence>
<proteinExistence type="predicted"/>
<keyword evidence="2" id="KW-1185">Reference proteome</keyword>
<organism evidence="1 2">
    <name type="scientific">Hermetia illucens</name>
    <name type="common">Black soldier fly</name>
    <dbReference type="NCBI Taxonomy" id="343691"/>
    <lineage>
        <taxon>Eukaryota</taxon>
        <taxon>Metazoa</taxon>
        <taxon>Ecdysozoa</taxon>
        <taxon>Arthropoda</taxon>
        <taxon>Hexapoda</taxon>
        <taxon>Insecta</taxon>
        <taxon>Pterygota</taxon>
        <taxon>Neoptera</taxon>
        <taxon>Endopterygota</taxon>
        <taxon>Diptera</taxon>
        <taxon>Brachycera</taxon>
        <taxon>Stratiomyomorpha</taxon>
        <taxon>Stratiomyidae</taxon>
        <taxon>Hermetiinae</taxon>
        <taxon>Hermetia</taxon>
    </lineage>
</organism>
<evidence type="ECO:0000313" key="2">
    <source>
        <dbReference type="Proteomes" id="UP000594454"/>
    </source>
</evidence>
<reference evidence="1 2" key="1">
    <citation type="submission" date="2020-11" db="EMBL/GenBank/DDBJ databases">
        <authorList>
            <person name="Wallbank WR R."/>
            <person name="Pardo Diaz C."/>
            <person name="Kozak K."/>
            <person name="Martin S."/>
            <person name="Jiggins C."/>
            <person name="Moest M."/>
            <person name="Warren A I."/>
            <person name="Generalovic N T."/>
            <person name="Byers J.R.P. K."/>
            <person name="Montejo-Kovacevich G."/>
            <person name="Yen C E."/>
        </authorList>
    </citation>
    <scope>NUCLEOTIDE SEQUENCE [LARGE SCALE GENOMIC DNA]</scope>
</reference>
<sequence length="92" mass="10294">MSRGQCSYDDIAQTLVEYNSKGPKEALDQTDEECVLSAIASESDNLKVDSEENKEPVNILSPLKKLNSLQIQVKNRKVRCDCDSISRSNECK</sequence>
<gene>
    <name evidence="1" type="ORF">HERILL_LOCUS555</name>
</gene>
<dbReference type="EMBL" id="LR899009">
    <property type="protein sequence ID" value="CAD7077187.1"/>
    <property type="molecule type" value="Genomic_DNA"/>
</dbReference>
<dbReference type="InParanoid" id="A0A7R8YM74"/>
<accession>A0A7R8YM74</accession>
<dbReference type="AlphaFoldDB" id="A0A7R8YM74"/>